<feature type="region of interest" description="Disordered" evidence="1">
    <location>
        <begin position="55"/>
        <end position="74"/>
    </location>
</feature>
<evidence type="ECO:0000256" key="1">
    <source>
        <dbReference type="SAM" id="MobiDB-lite"/>
    </source>
</evidence>
<protein>
    <recommendedName>
        <fullName evidence="3">Heterokaryon incompatibility domain-containing protein</fullName>
    </recommendedName>
</protein>
<evidence type="ECO:0000259" key="3">
    <source>
        <dbReference type="Pfam" id="PF06985"/>
    </source>
</evidence>
<keyword evidence="2" id="KW-1133">Transmembrane helix</keyword>
<evidence type="ECO:0000256" key="2">
    <source>
        <dbReference type="SAM" id="Phobius"/>
    </source>
</evidence>
<organism evidence="4 5">
    <name type="scientific">Hydnomerulius pinastri MD-312</name>
    <dbReference type="NCBI Taxonomy" id="994086"/>
    <lineage>
        <taxon>Eukaryota</taxon>
        <taxon>Fungi</taxon>
        <taxon>Dikarya</taxon>
        <taxon>Basidiomycota</taxon>
        <taxon>Agaricomycotina</taxon>
        <taxon>Agaricomycetes</taxon>
        <taxon>Agaricomycetidae</taxon>
        <taxon>Boletales</taxon>
        <taxon>Boletales incertae sedis</taxon>
        <taxon>Leucogyrophana</taxon>
    </lineage>
</organism>
<evidence type="ECO:0000313" key="4">
    <source>
        <dbReference type="EMBL" id="KIJ63050.1"/>
    </source>
</evidence>
<feature type="transmembrane region" description="Helical" evidence="2">
    <location>
        <begin position="12"/>
        <end position="32"/>
    </location>
</feature>
<gene>
    <name evidence="4" type="ORF">HYDPIDRAFT_29743</name>
</gene>
<dbReference type="Proteomes" id="UP000053820">
    <property type="component" value="Unassembled WGS sequence"/>
</dbReference>
<keyword evidence="5" id="KW-1185">Reference proteome</keyword>
<reference evidence="4 5" key="1">
    <citation type="submission" date="2014-04" db="EMBL/GenBank/DDBJ databases">
        <title>Evolutionary Origins and Diversification of the Mycorrhizal Mutualists.</title>
        <authorList>
            <consortium name="DOE Joint Genome Institute"/>
            <consortium name="Mycorrhizal Genomics Consortium"/>
            <person name="Kohler A."/>
            <person name="Kuo A."/>
            <person name="Nagy L.G."/>
            <person name="Floudas D."/>
            <person name="Copeland A."/>
            <person name="Barry K.W."/>
            <person name="Cichocki N."/>
            <person name="Veneault-Fourrey C."/>
            <person name="LaButti K."/>
            <person name="Lindquist E.A."/>
            <person name="Lipzen A."/>
            <person name="Lundell T."/>
            <person name="Morin E."/>
            <person name="Murat C."/>
            <person name="Riley R."/>
            <person name="Ohm R."/>
            <person name="Sun H."/>
            <person name="Tunlid A."/>
            <person name="Henrissat B."/>
            <person name="Grigoriev I.V."/>
            <person name="Hibbett D.S."/>
            <person name="Martin F."/>
        </authorList>
    </citation>
    <scope>NUCLEOTIDE SEQUENCE [LARGE SCALE GENOMIC DNA]</scope>
    <source>
        <strain evidence="4 5">MD-312</strain>
    </source>
</reference>
<keyword evidence="2" id="KW-0472">Membrane</keyword>
<feature type="domain" description="Heterokaryon incompatibility" evidence="3">
    <location>
        <begin position="150"/>
        <end position="238"/>
    </location>
</feature>
<dbReference type="HOGENOM" id="CLU_000288_138_1_1"/>
<dbReference type="InterPro" id="IPR010730">
    <property type="entry name" value="HET"/>
</dbReference>
<dbReference type="PANTHER" id="PTHR10622:SF10">
    <property type="entry name" value="HET DOMAIN-CONTAINING PROTEIN"/>
    <property type="match status" value="1"/>
</dbReference>
<name>A0A0C9VXR0_9AGAM</name>
<dbReference type="PANTHER" id="PTHR10622">
    <property type="entry name" value="HET DOMAIN-CONTAINING PROTEIN"/>
    <property type="match status" value="1"/>
</dbReference>
<dbReference type="EMBL" id="KN839852">
    <property type="protein sequence ID" value="KIJ63050.1"/>
    <property type="molecule type" value="Genomic_DNA"/>
</dbReference>
<accession>A0A0C9VXR0</accession>
<dbReference type="AlphaFoldDB" id="A0A0C9VXR0"/>
<sequence>MLEGTPSSLKLAHLVLAAFTAVFVSIFIRNAFKNWTLWPCKAEWVMKFWPGKGRKRKEEKFSPPSKLPSYEQPEGPTLAEEIFDILTQRVYDEMPIRLISLKDMSLVGRGDVRMHFYDRIVRMAATVPEVNEKDSREEAIKSLVRKVAQYAILSHRWLEQGEPTYQEMLTQQSPVGPGYDKLAQFCHAARQYGMEYAWSDTCCIDKTSSSELDESIRSMFKWYKTAHVCIVYLAQTTSIGNMPRDPWFTRGWTLQELLAPEKLKFFGAQWISLTGSLYDIDRGNHDKSGAHTALFAAVASGSGIREEDILSFLPGATMVHIRMSWASKRRTTRGEDRAYSLMGIFDVTFPIVYGEGLQRAFCRLLEAIMQNSPKTEVLNWAGDPSDSQISRAIPSSPDCYNHPVSTAMDLKFRSRQHLSLTSMGLRVSLLILPLHPLTPIHQHDLAFRCDAYGIGDIAVRSKFTGKWSIRALDPRWALGVYNYFEQPDGCHLERLSVAYLLASTLVGWTKIPTENIISFEVPNCNDSGYLPANDSEIVRMDI</sequence>
<evidence type="ECO:0000313" key="5">
    <source>
        <dbReference type="Proteomes" id="UP000053820"/>
    </source>
</evidence>
<keyword evidence="2" id="KW-0812">Transmembrane</keyword>
<dbReference type="Pfam" id="PF06985">
    <property type="entry name" value="HET"/>
    <property type="match status" value="1"/>
</dbReference>
<proteinExistence type="predicted"/>
<dbReference type="OrthoDB" id="2654851at2759"/>